<keyword evidence="2" id="KW-1133">Transmembrane helix</keyword>
<dbReference type="Pfam" id="PF00892">
    <property type="entry name" value="EamA"/>
    <property type="match status" value="1"/>
</dbReference>
<dbReference type="InterPro" id="IPR000620">
    <property type="entry name" value="EamA_dom"/>
</dbReference>
<dbReference type="Proteomes" id="UP000046155">
    <property type="component" value="Unassembled WGS sequence"/>
</dbReference>
<evidence type="ECO:0000259" key="3">
    <source>
        <dbReference type="Pfam" id="PF00892"/>
    </source>
</evidence>
<feature type="transmembrane region" description="Helical" evidence="2">
    <location>
        <begin position="181"/>
        <end position="199"/>
    </location>
</feature>
<sequence>METVEKPSFNPYLAVVLAVLAMSLASIFIRLSTAHPLIIAFYRMAFTVLVLAPFALAPAERKELLGMSRRDMATASLAGLFLAIHFTVWNTSLEYTTVASSTVLVTMQPLFVVTLGYIFLKEKISPKSMAGAALALTGSILVGAGDFQIGGKALLGDVLAFSGAFFIAVYFLIGRRLRVKLSLFPYVFFCLWYCCPLPFYRQPLGRALLLSISANGLGLVSRPGHLSYHRRSYSLQLGTALCENHGGFCQHPG</sequence>
<proteinExistence type="inferred from homology"/>
<dbReference type="PANTHER" id="PTHR22911">
    <property type="entry name" value="ACYL-MALONYL CONDENSING ENZYME-RELATED"/>
    <property type="match status" value="1"/>
</dbReference>
<reference evidence="5" key="1">
    <citation type="submission" date="2015-01" db="EMBL/GenBank/DDBJ databases">
        <authorList>
            <person name="Manzoor Shahid"/>
            <person name="Zubair Saima"/>
        </authorList>
    </citation>
    <scope>NUCLEOTIDE SEQUENCE [LARGE SCALE GENOMIC DNA]</scope>
    <source>
        <strain evidence="5">Sp3</strain>
    </source>
</reference>
<dbReference type="SUPFAM" id="SSF103481">
    <property type="entry name" value="Multidrug resistance efflux transporter EmrE"/>
    <property type="match status" value="1"/>
</dbReference>
<keyword evidence="2" id="KW-0812">Transmembrane</keyword>
<keyword evidence="5" id="KW-1185">Reference proteome</keyword>
<feature type="transmembrane region" description="Helical" evidence="2">
    <location>
        <begin position="155"/>
        <end position="174"/>
    </location>
</feature>
<comment type="similarity">
    <text evidence="1">Belongs to the EamA transporter family.</text>
</comment>
<dbReference type="InterPro" id="IPR037185">
    <property type="entry name" value="EmrE-like"/>
</dbReference>
<feature type="transmembrane region" description="Helical" evidence="2">
    <location>
        <begin position="132"/>
        <end position="149"/>
    </location>
</feature>
<evidence type="ECO:0000313" key="4">
    <source>
        <dbReference type="EMBL" id="CEO89285.1"/>
    </source>
</evidence>
<feature type="transmembrane region" description="Helical" evidence="2">
    <location>
        <begin position="71"/>
        <end position="89"/>
    </location>
</feature>
<feature type="transmembrane region" description="Helical" evidence="2">
    <location>
        <begin position="95"/>
        <end position="120"/>
    </location>
</feature>
<evidence type="ECO:0000313" key="5">
    <source>
        <dbReference type="Proteomes" id="UP000046155"/>
    </source>
</evidence>
<keyword evidence="2" id="KW-0472">Membrane</keyword>
<dbReference type="PANTHER" id="PTHR22911:SF76">
    <property type="entry name" value="EAMA DOMAIN-CONTAINING PROTEIN"/>
    <property type="match status" value="1"/>
</dbReference>
<feature type="transmembrane region" description="Helical" evidence="2">
    <location>
        <begin position="12"/>
        <end position="31"/>
    </location>
</feature>
<name>A0A0B7MGV1_9FIRM</name>
<dbReference type="GO" id="GO:0016020">
    <property type="term" value="C:membrane"/>
    <property type="evidence" value="ECO:0007669"/>
    <property type="project" value="InterPro"/>
</dbReference>
<protein>
    <recommendedName>
        <fullName evidence="3">EamA domain-containing protein</fullName>
    </recommendedName>
</protein>
<feature type="domain" description="EamA" evidence="3">
    <location>
        <begin position="12"/>
        <end position="142"/>
    </location>
</feature>
<accession>A0A0B7MGV1</accession>
<dbReference type="EMBL" id="CDRZ01000240">
    <property type="protein sequence ID" value="CEO89285.1"/>
    <property type="molecule type" value="Genomic_DNA"/>
</dbReference>
<gene>
    <name evidence="4" type="ORF">SSCH_430026</name>
</gene>
<organism evidence="4 5">
    <name type="scientific">Syntrophaceticus schinkii</name>
    <dbReference type="NCBI Taxonomy" id="499207"/>
    <lineage>
        <taxon>Bacteria</taxon>
        <taxon>Bacillati</taxon>
        <taxon>Bacillota</taxon>
        <taxon>Clostridia</taxon>
        <taxon>Thermoanaerobacterales</taxon>
        <taxon>Thermoanaerobacterales Family III. Incertae Sedis</taxon>
        <taxon>Syntrophaceticus</taxon>
    </lineage>
</organism>
<feature type="transmembrane region" description="Helical" evidence="2">
    <location>
        <begin position="37"/>
        <end position="59"/>
    </location>
</feature>
<evidence type="ECO:0000256" key="1">
    <source>
        <dbReference type="ARBA" id="ARBA00007362"/>
    </source>
</evidence>
<evidence type="ECO:0000256" key="2">
    <source>
        <dbReference type="SAM" id="Phobius"/>
    </source>
</evidence>
<dbReference type="AlphaFoldDB" id="A0A0B7MGV1"/>